<dbReference type="GO" id="GO:0008202">
    <property type="term" value="P:steroid metabolic process"/>
    <property type="evidence" value="ECO:0007669"/>
    <property type="project" value="TreeGrafter"/>
</dbReference>
<dbReference type="Gene3D" id="3.40.50.720">
    <property type="entry name" value="NAD(P)-binding Rossmann-like Domain"/>
    <property type="match status" value="1"/>
</dbReference>
<dbReference type="SUPFAM" id="SSF51735">
    <property type="entry name" value="NAD(P)-binding Rossmann-fold domains"/>
    <property type="match status" value="1"/>
</dbReference>
<protein>
    <submittedName>
        <fullName evidence="2">Uncharacterized protein</fullName>
    </submittedName>
</protein>
<dbReference type="EMBL" id="AZBU02000007">
    <property type="protein sequence ID" value="TKR70509.1"/>
    <property type="molecule type" value="Genomic_DNA"/>
</dbReference>
<dbReference type="AlphaFoldDB" id="A0A4U5MLX5"/>
<dbReference type="InterPro" id="IPR036291">
    <property type="entry name" value="NAD(P)-bd_dom_sf"/>
</dbReference>
<reference evidence="2 3" key="2">
    <citation type="journal article" date="2019" name="G3 (Bethesda)">
        <title>Hybrid Assembly of the Genome of the Entomopathogenic Nematode Steinernema carpocapsae Identifies the X-Chromosome.</title>
        <authorList>
            <person name="Serra L."/>
            <person name="Macchietto M."/>
            <person name="Macias-Munoz A."/>
            <person name="McGill C.J."/>
            <person name="Rodriguez I.M."/>
            <person name="Rodriguez B."/>
            <person name="Murad R."/>
            <person name="Mortazavi A."/>
        </authorList>
    </citation>
    <scope>NUCLEOTIDE SEQUENCE [LARGE SCALE GENOMIC DNA]</scope>
    <source>
        <strain evidence="2 3">ALL</strain>
    </source>
</reference>
<dbReference type="Proteomes" id="UP000298663">
    <property type="component" value="Unassembled WGS sequence"/>
</dbReference>
<sequence length="333" mass="37445">MQFLIGLLLFGAAIYYPLRYLWELLLVSDLHKKAVFISGCDSGFGRMLALKCVKNGIPVFAGCYTDEGAERLKEEAAGCKGNLETVPLDVMNEESVEKAANMVKEKLTGGLELFALVNNAGVFSVYGPDEWISIEEYKRSFDVNCLGMIRLVHAFVFFLKQSKGRIISVTSISGRVSTRFTAPYSVAKFGAECYMDAVRQELRPFGITCSIVEPGIFKTPILDKEAHLKRVDEVWEKLSNEVKAEYGEDYKTNFAKGFNSRMQHLGSSRVDYVVDSYYHAITAQFPRLRYRCGWDALIYYIPISFLPTEVLDWVLCRNSALLPGSLKGKAKGY</sequence>
<evidence type="ECO:0000313" key="2">
    <source>
        <dbReference type="EMBL" id="TKR70509.1"/>
    </source>
</evidence>
<dbReference type="OrthoDB" id="294295at2759"/>
<name>A0A4U5MLX5_STECR</name>
<accession>A0A4U5MLX5</accession>
<reference evidence="2 3" key="1">
    <citation type="journal article" date="2015" name="Genome Biol.">
        <title>Comparative genomics of Steinernema reveals deeply conserved gene regulatory networks.</title>
        <authorList>
            <person name="Dillman A.R."/>
            <person name="Macchietto M."/>
            <person name="Porter C.F."/>
            <person name="Rogers A."/>
            <person name="Williams B."/>
            <person name="Antoshechkin I."/>
            <person name="Lee M.M."/>
            <person name="Goodwin Z."/>
            <person name="Lu X."/>
            <person name="Lewis E.E."/>
            <person name="Goodrich-Blair H."/>
            <person name="Stock S.P."/>
            <person name="Adams B.J."/>
            <person name="Sternberg P.W."/>
            <person name="Mortazavi A."/>
        </authorList>
    </citation>
    <scope>NUCLEOTIDE SEQUENCE [LARGE SCALE GENOMIC DNA]</scope>
    <source>
        <strain evidence="2 3">ALL</strain>
    </source>
</reference>
<evidence type="ECO:0000313" key="3">
    <source>
        <dbReference type="Proteomes" id="UP000298663"/>
    </source>
</evidence>
<dbReference type="Pfam" id="PF00106">
    <property type="entry name" value="adh_short"/>
    <property type="match status" value="1"/>
</dbReference>
<comment type="caution">
    <text evidence="2">The sequence shown here is derived from an EMBL/GenBank/DDBJ whole genome shotgun (WGS) entry which is preliminary data.</text>
</comment>
<keyword evidence="3" id="KW-1185">Reference proteome</keyword>
<dbReference type="GO" id="GO:0016491">
    <property type="term" value="F:oxidoreductase activity"/>
    <property type="evidence" value="ECO:0007669"/>
    <property type="project" value="UniProtKB-KW"/>
</dbReference>
<dbReference type="PANTHER" id="PTHR43313">
    <property type="entry name" value="SHORT-CHAIN DEHYDROGENASE/REDUCTASE FAMILY 9C"/>
    <property type="match status" value="1"/>
</dbReference>
<dbReference type="PANTHER" id="PTHR43313:SF34">
    <property type="entry name" value="RETINOL DEHYDROGENASE 7"/>
    <property type="match status" value="1"/>
</dbReference>
<dbReference type="InterPro" id="IPR020904">
    <property type="entry name" value="Sc_DH/Rdtase_CS"/>
</dbReference>
<dbReference type="STRING" id="34508.A0A4U5MLX5"/>
<keyword evidence="1" id="KW-0560">Oxidoreductase</keyword>
<dbReference type="InterPro" id="IPR002347">
    <property type="entry name" value="SDR_fam"/>
</dbReference>
<dbReference type="PRINTS" id="PR00081">
    <property type="entry name" value="GDHRDH"/>
</dbReference>
<gene>
    <name evidence="2" type="ORF">L596_022531</name>
</gene>
<evidence type="ECO:0000256" key="1">
    <source>
        <dbReference type="ARBA" id="ARBA00023002"/>
    </source>
</evidence>
<dbReference type="PROSITE" id="PS00061">
    <property type="entry name" value="ADH_SHORT"/>
    <property type="match status" value="1"/>
</dbReference>
<organism evidence="2 3">
    <name type="scientific">Steinernema carpocapsae</name>
    <name type="common">Entomopathogenic nematode</name>
    <dbReference type="NCBI Taxonomy" id="34508"/>
    <lineage>
        <taxon>Eukaryota</taxon>
        <taxon>Metazoa</taxon>
        <taxon>Ecdysozoa</taxon>
        <taxon>Nematoda</taxon>
        <taxon>Chromadorea</taxon>
        <taxon>Rhabditida</taxon>
        <taxon>Tylenchina</taxon>
        <taxon>Panagrolaimomorpha</taxon>
        <taxon>Strongyloidoidea</taxon>
        <taxon>Steinernematidae</taxon>
        <taxon>Steinernema</taxon>
    </lineage>
</organism>
<proteinExistence type="predicted"/>